<dbReference type="Gene3D" id="2.90.10.30">
    <property type="match status" value="1"/>
</dbReference>
<dbReference type="AlphaFoldDB" id="A0AAW1PC52"/>
<evidence type="ECO:0000313" key="3">
    <source>
        <dbReference type="EMBL" id="KAK9807021.1"/>
    </source>
</evidence>
<organism evidence="3 4">
    <name type="scientific">[Myrmecia] bisecta</name>
    <dbReference type="NCBI Taxonomy" id="41462"/>
    <lineage>
        <taxon>Eukaryota</taxon>
        <taxon>Viridiplantae</taxon>
        <taxon>Chlorophyta</taxon>
        <taxon>core chlorophytes</taxon>
        <taxon>Trebouxiophyceae</taxon>
        <taxon>Trebouxiales</taxon>
        <taxon>Trebouxiaceae</taxon>
        <taxon>Myrmecia</taxon>
    </lineage>
</organism>
<reference evidence="3 4" key="1">
    <citation type="journal article" date="2024" name="Nat. Commun.">
        <title>Phylogenomics reveals the evolutionary origins of lichenization in chlorophyte algae.</title>
        <authorList>
            <person name="Puginier C."/>
            <person name="Libourel C."/>
            <person name="Otte J."/>
            <person name="Skaloud P."/>
            <person name="Haon M."/>
            <person name="Grisel S."/>
            <person name="Petersen M."/>
            <person name="Berrin J.G."/>
            <person name="Delaux P.M."/>
            <person name="Dal Grande F."/>
            <person name="Keller J."/>
        </authorList>
    </citation>
    <scope>NUCLEOTIDE SEQUENCE [LARGE SCALE GENOMIC DNA]</scope>
    <source>
        <strain evidence="3 4">SAG 2043</strain>
    </source>
</reference>
<dbReference type="EMBL" id="JALJOR010000013">
    <property type="protein sequence ID" value="KAK9807021.1"/>
    <property type="molecule type" value="Genomic_DNA"/>
</dbReference>
<dbReference type="InterPro" id="IPR036426">
    <property type="entry name" value="Bulb-type_lectin_dom_sf"/>
</dbReference>
<keyword evidence="4" id="KW-1185">Reference proteome</keyword>
<sequence>MADVDWSPAGTGQRSTTRRHLARACVVLIVATLCLRVEGQGTLVYKAVVPNAGDLTTFLVNQITVANVSSAAMTPQINALGTNHATYQANPTSENLHHVLTGIVDYMANPEHLGDIRQLELKNPSYALVQQQMAVRRKQQCADLLNSQRKLGTTSQLPQAAIDCVCNKRGDNIPYYVCNARYHQFVAPAVMDYPAAGAGNNANGGLVDVSGFLVLPFSQRELRLDLFNVTNPGKTTQDPVSAGQFAPISTGSNAAALTGLGSILGSNFTGGNSSLPANMTGTGVVLGGLTMAQLMASINLNQSDTLAITSNKVLETSAPPAVGGGSPPLCGDLFKNAVNLFANLLQNKAPVAFSCGTQFPIAEYPAFVRVALTVNLPGINFVPFTGTGSGSPKQPFALEICEANAGGCTTFCPPGTPASGGSCGSGKYIESKVVEAVAQSNINLDIAVCLGYTGSDPVTKQLYDTVSIILRLLGLDPCPIHGGVTIFPFVLIADGYLQIGIAFVDIRADVEVKFAPDNGFSTQICDYLKTGYDVDPNPAFLQVQCRPWCYQKFGEGVFKVAAELHILWFAWSWTLFQTNFGGNSQPILCQHPPVGVYGPAKGRNDTLFGPANIPMGTELISANGNFLLRFGSDGNVALYDSQQAGTFPDVQPSDSILWQTSTGGTGAIYQLFEGGNFQVQAPSGTSIWATGTDNYVLGKPYITVTNDGRVVFRDTYNNACYYDTGNQCKDGVAYWPAGFSDSIIETTNSSDPNYKPTCISNNTMLVSKNRLYSLHGNLDYWYVQGKGQVQRTRIQETNVPYSLTRTVTCQQQYGKIGQLCISAKKGDYPAYITNDPTADPEPTYVAWSVQEAKNAADLEGPLHMTLGDDGELGMWDYNGKQIFSYRPGEGEPDNNIQYARWIGLGQGYCAGFTVGYDAGTPIGGGGR</sequence>
<dbReference type="PROSITE" id="PS50927">
    <property type="entry name" value="BULB_LECTIN"/>
    <property type="match status" value="1"/>
</dbReference>
<dbReference type="InterPro" id="IPR001480">
    <property type="entry name" value="Bulb-type_lectin_dom"/>
</dbReference>
<feature type="domain" description="Bulb-type lectin" evidence="2">
    <location>
        <begin position="604"/>
        <end position="725"/>
    </location>
</feature>
<dbReference type="SUPFAM" id="SSF51110">
    <property type="entry name" value="alpha-D-mannose-specific plant lectins"/>
    <property type="match status" value="1"/>
</dbReference>
<dbReference type="Proteomes" id="UP001489004">
    <property type="component" value="Unassembled WGS sequence"/>
</dbReference>
<feature type="chain" id="PRO_5043396577" description="Bulb-type lectin domain-containing protein" evidence="1">
    <location>
        <begin position="40"/>
        <end position="927"/>
    </location>
</feature>
<name>A0AAW1PC52_9CHLO</name>
<comment type="caution">
    <text evidence="3">The sequence shown here is derived from an EMBL/GenBank/DDBJ whole genome shotgun (WGS) entry which is preliminary data.</text>
</comment>
<gene>
    <name evidence="3" type="ORF">WJX72_010813</name>
</gene>
<evidence type="ECO:0000313" key="4">
    <source>
        <dbReference type="Proteomes" id="UP001489004"/>
    </source>
</evidence>
<proteinExistence type="predicted"/>
<feature type="signal peptide" evidence="1">
    <location>
        <begin position="1"/>
        <end position="39"/>
    </location>
</feature>
<accession>A0AAW1PC52</accession>
<keyword evidence="1" id="KW-0732">Signal</keyword>
<evidence type="ECO:0000259" key="2">
    <source>
        <dbReference type="PROSITE" id="PS50927"/>
    </source>
</evidence>
<evidence type="ECO:0000256" key="1">
    <source>
        <dbReference type="SAM" id="SignalP"/>
    </source>
</evidence>
<protein>
    <recommendedName>
        <fullName evidence="2">Bulb-type lectin domain-containing protein</fullName>
    </recommendedName>
</protein>